<dbReference type="OrthoDB" id="3796633at2759"/>
<evidence type="ECO:0000256" key="1">
    <source>
        <dbReference type="SAM" id="Phobius"/>
    </source>
</evidence>
<dbReference type="AlphaFoldDB" id="A0A9P4G726"/>
<comment type="caution">
    <text evidence="2">The sequence shown here is derived from an EMBL/GenBank/DDBJ whole genome shotgun (WGS) entry which is preliminary data.</text>
</comment>
<keyword evidence="1" id="KW-1133">Transmembrane helix</keyword>
<reference evidence="2" key="1">
    <citation type="submission" date="2020-01" db="EMBL/GenBank/DDBJ databases">
        <authorList>
            <consortium name="DOE Joint Genome Institute"/>
            <person name="Haridas S."/>
            <person name="Albert R."/>
            <person name="Binder M."/>
            <person name="Bloem J."/>
            <person name="Labutti K."/>
            <person name="Salamov A."/>
            <person name="Andreopoulos B."/>
            <person name="Baker S.E."/>
            <person name="Barry K."/>
            <person name="Bills G."/>
            <person name="Bluhm B.H."/>
            <person name="Cannon C."/>
            <person name="Castanera R."/>
            <person name="Culley D.E."/>
            <person name="Daum C."/>
            <person name="Ezra D."/>
            <person name="Gonzalez J.B."/>
            <person name="Henrissat B."/>
            <person name="Kuo A."/>
            <person name="Liang C."/>
            <person name="Lipzen A."/>
            <person name="Lutzoni F."/>
            <person name="Magnuson J."/>
            <person name="Mondo S."/>
            <person name="Nolan M."/>
            <person name="Ohm R."/>
            <person name="Pangilinan J."/>
            <person name="Park H.-J."/>
            <person name="Ramirez L."/>
            <person name="Alfaro M."/>
            <person name="Sun H."/>
            <person name="Tritt A."/>
            <person name="Yoshinaga Y."/>
            <person name="Zwiers L.-H."/>
            <person name="Turgeon B.G."/>
            <person name="Goodwin S.B."/>
            <person name="Spatafora J.W."/>
            <person name="Crous P.W."/>
            <person name="Grigoriev I.V."/>
        </authorList>
    </citation>
    <scope>NUCLEOTIDE SEQUENCE</scope>
    <source>
        <strain evidence="2">CBS 394.84</strain>
    </source>
</reference>
<keyword evidence="1" id="KW-0472">Membrane</keyword>
<protein>
    <submittedName>
        <fullName evidence="2">Uncharacterized protein</fullName>
    </submittedName>
</protein>
<dbReference type="GeneID" id="63854671"/>
<feature type="transmembrane region" description="Helical" evidence="1">
    <location>
        <begin position="47"/>
        <end position="64"/>
    </location>
</feature>
<gene>
    <name evidence="2" type="ORF">K460DRAFT_410842</name>
</gene>
<dbReference type="EMBL" id="ML976620">
    <property type="protein sequence ID" value="KAF1840243.1"/>
    <property type="molecule type" value="Genomic_DNA"/>
</dbReference>
<proteinExistence type="predicted"/>
<accession>A0A9P4G726</accession>
<dbReference type="Proteomes" id="UP000800039">
    <property type="component" value="Unassembled WGS sequence"/>
</dbReference>
<name>A0A9P4G726_9PLEO</name>
<organism evidence="2 3">
    <name type="scientific">Cucurbitaria berberidis CBS 394.84</name>
    <dbReference type="NCBI Taxonomy" id="1168544"/>
    <lineage>
        <taxon>Eukaryota</taxon>
        <taxon>Fungi</taxon>
        <taxon>Dikarya</taxon>
        <taxon>Ascomycota</taxon>
        <taxon>Pezizomycotina</taxon>
        <taxon>Dothideomycetes</taxon>
        <taxon>Pleosporomycetidae</taxon>
        <taxon>Pleosporales</taxon>
        <taxon>Pleosporineae</taxon>
        <taxon>Cucurbitariaceae</taxon>
        <taxon>Cucurbitaria</taxon>
    </lineage>
</organism>
<dbReference type="RefSeq" id="XP_040782806.1">
    <property type="nucleotide sequence ID" value="XM_040937421.1"/>
</dbReference>
<keyword evidence="3" id="KW-1185">Reference proteome</keyword>
<sequence>MDVSETSSTTVGYLCRLGTTLADLFIPTPLRQNPQSLSNKMSQFPMTYRYIALCGAIVLGLAEWEQPGFLPNTDELTTALVAFLCAGLVIFVMIALMDFADTYTWPWDEDGWVWPWEALLWGRTVYADELRESVALNVPPLPRADRGEGNDSGVFSQAYQQPFIIPPTPHLPSGLRPVYLPPPEHKSGLLGESPMTRKA</sequence>
<evidence type="ECO:0000313" key="2">
    <source>
        <dbReference type="EMBL" id="KAF1840243.1"/>
    </source>
</evidence>
<keyword evidence="1" id="KW-0812">Transmembrane</keyword>
<evidence type="ECO:0000313" key="3">
    <source>
        <dbReference type="Proteomes" id="UP000800039"/>
    </source>
</evidence>
<feature type="transmembrane region" description="Helical" evidence="1">
    <location>
        <begin position="76"/>
        <end position="96"/>
    </location>
</feature>